<evidence type="ECO:0000256" key="1">
    <source>
        <dbReference type="ARBA" id="ARBA00022801"/>
    </source>
</evidence>
<dbReference type="InterPro" id="IPR008264">
    <property type="entry name" value="Beta_glucanase"/>
</dbReference>
<evidence type="ECO:0000313" key="6">
    <source>
        <dbReference type="Proteomes" id="UP001497600"/>
    </source>
</evidence>
<gene>
    <name evidence="5" type="ORF">CAAN4_H21704</name>
</gene>
<organism evidence="5 6">
    <name type="scientific">[Candida] anglica</name>
    <dbReference type="NCBI Taxonomy" id="148631"/>
    <lineage>
        <taxon>Eukaryota</taxon>
        <taxon>Fungi</taxon>
        <taxon>Dikarya</taxon>
        <taxon>Ascomycota</taxon>
        <taxon>Saccharomycotina</taxon>
        <taxon>Pichiomycetes</taxon>
        <taxon>Debaryomycetaceae</taxon>
        <taxon>Kurtzmaniella</taxon>
    </lineage>
</organism>
<dbReference type="Proteomes" id="UP001497600">
    <property type="component" value="Chromosome H"/>
</dbReference>
<evidence type="ECO:0000256" key="2">
    <source>
        <dbReference type="ARBA" id="ARBA00023295"/>
    </source>
</evidence>
<dbReference type="InterPro" id="IPR013320">
    <property type="entry name" value="ConA-like_dom_sf"/>
</dbReference>
<dbReference type="PANTHER" id="PTHR10963:SF68">
    <property type="entry name" value="GLYCOSIDASE CRH1-RELATED"/>
    <property type="match status" value="1"/>
</dbReference>
<keyword evidence="3" id="KW-0732">Signal</keyword>
<evidence type="ECO:0000259" key="4">
    <source>
        <dbReference type="PROSITE" id="PS51762"/>
    </source>
</evidence>
<evidence type="ECO:0000313" key="5">
    <source>
        <dbReference type="EMBL" id="CAK7922015.1"/>
    </source>
</evidence>
<dbReference type="SUPFAM" id="SSF49899">
    <property type="entry name" value="Concanavalin A-like lectins/glucanases"/>
    <property type="match status" value="1"/>
</dbReference>
<dbReference type="PRINTS" id="PR00737">
    <property type="entry name" value="GLHYDRLASE16"/>
</dbReference>
<name>A0ABP0EN40_9ASCO</name>
<evidence type="ECO:0000256" key="3">
    <source>
        <dbReference type="SAM" id="SignalP"/>
    </source>
</evidence>
<proteinExistence type="predicted"/>
<feature type="signal peptide" evidence="3">
    <location>
        <begin position="1"/>
        <end position="15"/>
    </location>
</feature>
<accession>A0ABP0EN40</accession>
<dbReference type="Pfam" id="PF00722">
    <property type="entry name" value="Glyco_hydro_16"/>
    <property type="match status" value="1"/>
</dbReference>
<feature type="chain" id="PRO_5045744736" description="GH16 domain-containing protein" evidence="3">
    <location>
        <begin position="16"/>
        <end position="267"/>
    </location>
</feature>
<dbReference type="InterPro" id="IPR050546">
    <property type="entry name" value="Glycosyl_Hydrlase_16"/>
</dbReference>
<keyword evidence="6" id="KW-1185">Reference proteome</keyword>
<protein>
    <recommendedName>
        <fullName evidence="4">GH16 domain-containing protein</fullName>
    </recommendedName>
</protein>
<dbReference type="PANTHER" id="PTHR10963">
    <property type="entry name" value="GLYCOSYL HYDROLASE-RELATED"/>
    <property type="match status" value="1"/>
</dbReference>
<dbReference type="PROSITE" id="PS51762">
    <property type="entry name" value="GH16_2"/>
    <property type="match status" value="1"/>
</dbReference>
<keyword evidence="2" id="KW-0326">Glycosidase</keyword>
<feature type="domain" description="GH16" evidence="4">
    <location>
        <begin position="16"/>
        <end position="232"/>
    </location>
</feature>
<keyword evidence="1" id="KW-0378">Hydrolase</keyword>
<sequence length="267" mass="30315">MTPWIVFIFMYACLGYDEPMPCNPFKDSKCVARNPSLGKSIFDSFSHYSTYFHPYTCSSGVQYDQEGLTLTIRHRNENPSIKSNFYILYGKVEVEILAAKGQGIVSSFYLQSDDLDEIDVMESFGGVQDTWQSNFFVKGNTSTYARGVTHAVDDIHRYHSYSIEWTPDEIVWFIDGVRVRRVVPTLKEGFPQSPMCIILSVWVGGDRSNDRGTIEWAGGFTNYLQAPFEMRARDIYVIDYSTGKRYVYGGGSLRAIGGQILGNRNHS</sequence>
<dbReference type="InterPro" id="IPR000757">
    <property type="entry name" value="Beta-glucanase-like"/>
</dbReference>
<dbReference type="Gene3D" id="2.60.120.200">
    <property type="match status" value="1"/>
</dbReference>
<reference evidence="5 6" key="1">
    <citation type="submission" date="2024-01" db="EMBL/GenBank/DDBJ databases">
        <authorList>
            <consortium name="Genoscope - CEA"/>
            <person name="William W."/>
        </authorList>
    </citation>
    <scope>NUCLEOTIDE SEQUENCE [LARGE SCALE GENOMIC DNA]</scope>
    <source>
        <strain evidence="5 6">29B2s-10</strain>
    </source>
</reference>
<dbReference type="EMBL" id="OZ004260">
    <property type="protein sequence ID" value="CAK7922015.1"/>
    <property type="molecule type" value="Genomic_DNA"/>
</dbReference>